<feature type="domain" description="Flavodoxin" evidence="1">
    <location>
        <begin position="5"/>
        <end position="141"/>
    </location>
</feature>
<dbReference type="HOGENOM" id="CLU_108839_1_0_11"/>
<evidence type="ECO:0000313" key="2">
    <source>
        <dbReference type="EMBL" id="EKX92403.1"/>
    </source>
</evidence>
<comment type="caution">
    <text evidence="2">The sequence shown here is derived from an EMBL/GenBank/DDBJ whole genome shotgun (WGS) entry which is preliminary data.</text>
</comment>
<name>L1MMD6_9CORY</name>
<dbReference type="EMBL" id="AMEM01000005">
    <property type="protein sequence ID" value="EKX92403.1"/>
    <property type="molecule type" value="Genomic_DNA"/>
</dbReference>
<dbReference type="OrthoDB" id="4878515at2"/>
<organism evidence="2 3">
    <name type="scientific">Corynebacterium durum F0235</name>
    <dbReference type="NCBI Taxonomy" id="1035195"/>
    <lineage>
        <taxon>Bacteria</taxon>
        <taxon>Bacillati</taxon>
        <taxon>Actinomycetota</taxon>
        <taxon>Actinomycetes</taxon>
        <taxon>Mycobacteriales</taxon>
        <taxon>Corynebacteriaceae</taxon>
        <taxon>Corynebacterium</taxon>
    </lineage>
</organism>
<dbReference type="eggNOG" id="COG0716">
    <property type="taxonomic scope" value="Bacteria"/>
</dbReference>
<accession>L1MMD6</accession>
<dbReference type="AlphaFoldDB" id="L1MMD6"/>
<reference evidence="2 3" key="1">
    <citation type="submission" date="2012-05" db="EMBL/GenBank/DDBJ databases">
        <authorList>
            <person name="Weinstock G."/>
            <person name="Sodergren E."/>
            <person name="Lobos E.A."/>
            <person name="Fulton L."/>
            <person name="Fulton R."/>
            <person name="Courtney L."/>
            <person name="Fronick C."/>
            <person name="O'Laughlin M."/>
            <person name="Godfrey J."/>
            <person name="Wilson R.M."/>
            <person name="Miner T."/>
            <person name="Farmer C."/>
            <person name="Delehaunty K."/>
            <person name="Cordes M."/>
            <person name="Minx P."/>
            <person name="Tomlinson C."/>
            <person name="Chen J."/>
            <person name="Wollam A."/>
            <person name="Pepin K.H."/>
            <person name="Bhonagiri V."/>
            <person name="Zhang X."/>
            <person name="Suruliraj S."/>
            <person name="Warren W."/>
            <person name="Mitreva M."/>
            <person name="Mardis E.R."/>
            <person name="Wilson R.K."/>
        </authorList>
    </citation>
    <scope>NUCLEOTIDE SEQUENCE [LARGE SCALE GENOMIC DNA]</scope>
    <source>
        <strain evidence="2 3">F0235</strain>
    </source>
</reference>
<dbReference type="InterPro" id="IPR026816">
    <property type="entry name" value="Flavodoxin_dom"/>
</dbReference>
<dbReference type="Pfam" id="PF12724">
    <property type="entry name" value="Flavodoxin_5"/>
    <property type="match status" value="1"/>
</dbReference>
<evidence type="ECO:0000313" key="3">
    <source>
        <dbReference type="Proteomes" id="UP000010445"/>
    </source>
</evidence>
<keyword evidence="3" id="KW-1185">Reference proteome</keyword>
<dbReference type="Proteomes" id="UP000010445">
    <property type="component" value="Unassembled WGS sequence"/>
</dbReference>
<proteinExistence type="predicted"/>
<dbReference type="InterPro" id="IPR029039">
    <property type="entry name" value="Flavoprotein-like_sf"/>
</dbReference>
<protein>
    <recommendedName>
        <fullName evidence="1">Flavodoxin domain-containing protein</fullName>
    </recommendedName>
</protein>
<dbReference type="Gene3D" id="3.40.50.360">
    <property type="match status" value="1"/>
</dbReference>
<dbReference type="STRING" id="1035195.HMPREF9997_00069"/>
<sequence>MNNTLILYSTVYGSTQGYAEELARRLDTTAHTLDDAPALLESNPEVQTVIVLSPVFGPAVAGATFIKDSQGLLQGRRVALASVGMTLTDYARDKDSSARLLGDAADTTTRFYLPGRLYYSEISRVHKGVLWSIVNMLKGKVNRNANDNNMIDTYNTDVDRVDYAELDAIVEWVRS</sequence>
<dbReference type="RefSeq" id="WP_006061766.1">
    <property type="nucleotide sequence ID" value="NZ_KB290821.1"/>
</dbReference>
<dbReference type="PATRIC" id="fig|1035195.3.peg.60"/>
<evidence type="ECO:0000259" key="1">
    <source>
        <dbReference type="Pfam" id="PF12724"/>
    </source>
</evidence>
<gene>
    <name evidence="2" type="ORF">HMPREF9997_00069</name>
</gene>
<dbReference type="SUPFAM" id="SSF52218">
    <property type="entry name" value="Flavoproteins"/>
    <property type="match status" value="1"/>
</dbReference>